<feature type="transmembrane region" description="Helical" evidence="7">
    <location>
        <begin position="77"/>
        <end position="101"/>
    </location>
</feature>
<dbReference type="PANTHER" id="PTHR33452">
    <property type="entry name" value="OXIDOREDUCTASE CATD-RELATED"/>
    <property type="match status" value="1"/>
</dbReference>
<protein>
    <submittedName>
        <fullName evidence="8">Putative oxidoreductase</fullName>
    </submittedName>
</protein>
<evidence type="ECO:0000256" key="4">
    <source>
        <dbReference type="ARBA" id="ARBA00022692"/>
    </source>
</evidence>
<keyword evidence="9" id="KW-1185">Reference proteome</keyword>
<comment type="caution">
    <text evidence="8">The sequence shown here is derived from an EMBL/GenBank/DDBJ whole genome shotgun (WGS) entry which is preliminary data.</text>
</comment>
<dbReference type="AlphaFoldDB" id="A0A2W7IVW6"/>
<proteinExistence type="inferred from homology"/>
<evidence type="ECO:0000313" key="8">
    <source>
        <dbReference type="EMBL" id="PZW50417.1"/>
    </source>
</evidence>
<keyword evidence="5 7" id="KW-1133">Transmembrane helix</keyword>
<name>A0A2W7IVW6_9PROT</name>
<keyword evidence="3" id="KW-1003">Cell membrane</keyword>
<sequence length="155" mass="15872">MAAIIAAMEMTMFDTKKTAPYAALLLRVSLGLMFLAHGGLLKLATFGVAGTMGYFGSLGYPPIFGAIVIVAEIAAGLALIAGVWVSAVSLLTLPILIGAALQHTGNGWVFSAAGGGWEYPVFWIATMLVQAGLGAGAYALDLGRLLGSSRTPARA</sequence>
<keyword evidence="6 7" id="KW-0472">Membrane</keyword>
<comment type="similarity">
    <text evidence="2">Belongs to the DoxX family.</text>
</comment>
<dbReference type="GO" id="GO:0005886">
    <property type="term" value="C:plasma membrane"/>
    <property type="evidence" value="ECO:0007669"/>
    <property type="project" value="UniProtKB-SubCell"/>
</dbReference>
<evidence type="ECO:0000256" key="7">
    <source>
        <dbReference type="SAM" id="Phobius"/>
    </source>
</evidence>
<accession>A0A2W7IVW6</accession>
<feature type="transmembrane region" description="Helical" evidence="7">
    <location>
        <begin position="121"/>
        <end position="140"/>
    </location>
</feature>
<dbReference type="Pfam" id="PF07681">
    <property type="entry name" value="DoxX"/>
    <property type="match status" value="1"/>
</dbReference>
<organism evidence="8 9">
    <name type="scientific">Humitalea rosea</name>
    <dbReference type="NCBI Taxonomy" id="990373"/>
    <lineage>
        <taxon>Bacteria</taxon>
        <taxon>Pseudomonadati</taxon>
        <taxon>Pseudomonadota</taxon>
        <taxon>Alphaproteobacteria</taxon>
        <taxon>Acetobacterales</taxon>
        <taxon>Roseomonadaceae</taxon>
        <taxon>Humitalea</taxon>
    </lineage>
</organism>
<dbReference type="InterPro" id="IPR032808">
    <property type="entry name" value="DoxX"/>
</dbReference>
<feature type="transmembrane region" description="Helical" evidence="7">
    <location>
        <begin position="21"/>
        <end position="40"/>
    </location>
</feature>
<gene>
    <name evidence="8" type="ORF">C8P66_102105</name>
</gene>
<evidence type="ECO:0000256" key="3">
    <source>
        <dbReference type="ARBA" id="ARBA00022475"/>
    </source>
</evidence>
<comment type="subcellular location">
    <subcellularLocation>
        <location evidence="1">Cell membrane</location>
        <topology evidence="1">Multi-pass membrane protein</topology>
    </subcellularLocation>
</comment>
<dbReference type="PANTHER" id="PTHR33452:SF1">
    <property type="entry name" value="INNER MEMBRANE PROTEIN YPHA-RELATED"/>
    <property type="match status" value="1"/>
</dbReference>
<evidence type="ECO:0000256" key="2">
    <source>
        <dbReference type="ARBA" id="ARBA00006679"/>
    </source>
</evidence>
<reference evidence="8 9" key="1">
    <citation type="submission" date="2018-06" db="EMBL/GenBank/DDBJ databases">
        <title>Genomic Encyclopedia of Archaeal and Bacterial Type Strains, Phase II (KMG-II): from individual species to whole genera.</title>
        <authorList>
            <person name="Goeker M."/>
        </authorList>
    </citation>
    <scope>NUCLEOTIDE SEQUENCE [LARGE SCALE GENOMIC DNA]</scope>
    <source>
        <strain evidence="8 9">DSM 24525</strain>
    </source>
</reference>
<evidence type="ECO:0000313" key="9">
    <source>
        <dbReference type="Proteomes" id="UP000249688"/>
    </source>
</evidence>
<dbReference type="Proteomes" id="UP000249688">
    <property type="component" value="Unassembled WGS sequence"/>
</dbReference>
<evidence type="ECO:0000256" key="5">
    <source>
        <dbReference type="ARBA" id="ARBA00022989"/>
    </source>
</evidence>
<keyword evidence="4 7" id="KW-0812">Transmembrane</keyword>
<feature type="transmembrane region" description="Helical" evidence="7">
    <location>
        <begin position="52"/>
        <end position="70"/>
    </location>
</feature>
<dbReference type="InterPro" id="IPR051907">
    <property type="entry name" value="DoxX-like_oxidoreductase"/>
</dbReference>
<evidence type="ECO:0000256" key="1">
    <source>
        <dbReference type="ARBA" id="ARBA00004651"/>
    </source>
</evidence>
<evidence type="ECO:0000256" key="6">
    <source>
        <dbReference type="ARBA" id="ARBA00023136"/>
    </source>
</evidence>
<dbReference type="EMBL" id="QKYU01000002">
    <property type="protein sequence ID" value="PZW50417.1"/>
    <property type="molecule type" value="Genomic_DNA"/>
</dbReference>